<evidence type="ECO:0000256" key="5">
    <source>
        <dbReference type="ARBA" id="ARBA00049183"/>
    </source>
</evidence>
<accession>A0A3B0T8W5</accession>
<dbReference type="SUPFAM" id="SSF53756">
    <property type="entry name" value="UDP-Glycosyltransferase/glycogen phosphorylase"/>
    <property type="match status" value="1"/>
</dbReference>
<dbReference type="AlphaFoldDB" id="A0A3B0T8W5"/>
<dbReference type="EMBL" id="UOEG01000259">
    <property type="protein sequence ID" value="VAW03436.1"/>
    <property type="molecule type" value="Genomic_DNA"/>
</dbReference>
<gene>
    <name evidence="7" type="ORF">MNBD_ALPHA07-8</name>
</gene>
<sequence>MRPPALIRLYAVAANLIAPLAYRRIATKLKAQGTNPARLPERMGRARLPRPKGPLIWFHAASIGESLSILRLITHMGAANPTWWFLLTTGTATSAEVLAKRLPPRCVHQFAPLDARAALRRFLDHWQPTAAIFVESELWPQMLSQTHARGIPLALINARLSDRSARRWKRFPKTARYLLGQFSLIQTQDSRTTAHLHDLGLSHAQTGQNLKSISGPLPYDAAELTHLRTTLSDRPLWLALSTHPDEDEIMLKAHKTLLKAHPDLLLILVPRHPARADRIETLITDHGFQYEKRSTGGQITCHTQVYLADTIGETGLWLALSPITCICGSFTPMGGHNPYEPAHAGSAILHGGHITNFAQAYADLNANGGAVQMKNADELEKTLNKLLSTPAQLDQMRQNARVFASQQDDTLE</sequence>
<dbReference type="PANTHER" id="PTHR42755">
    <property type="entry name" value="3-DEOXY-MANNO-OCTULOSONATE CYTIDYLYLTRANSFERASE"/>
    <property type="match status" value="1"/>
</dbReference>
<feature type="non-terminal residue" evidence="7">
    <location>
        <position position="412"/>
    </location>
</feature>
<dbReference type="GO" id="GO:0009245">
    <property type="term" value="P:lipid A biosynthetic process"/>
    <property type="evidence" value="ECO:0007669"/>
    <property type="project" value="TreeGrafter"/>
</dbReference>
<dbReference type="GO" id="GO:0043842">
    <property type="term" value="F:Kdo transferase activity"/>
    <property type="evidence" value="ECO:0007669"/>
    <property type="project" value="UniProtKB-EC"/>
</dbReference>
<comment type="catalytic activity">
    <reaction evidence="5">
        <text>lipid IVA (E. coli) + CMP-3-deoxy-beta-D-manno-octulosonate = alpha-Kdo-(2-&gt;6)-lipid IVA (E. coli) + CMP + H(+)</text>
        <dbReference type="Rhea" id="RHEA:28066"/>
        <dbReference type="ChEBI" id="CHEBI:15378"/>
        <dbReference type="ChEBI" id="CHEBI:58603"/>
        <dbReference type="ChEBI" id="CHEBI:60364"/>
        <dbReference type="ChEBI" id="CHEBI:60377"/>
        <dbReference type="ChEBI" id="CHEBI:85987"/>
        <dbReference type="EC" id="2.4.99.12"/>
    </reaction>
</comment>
<comment type="similarity">
    <text evidence="1">Belongs to the glycosyltransferase group 1 family. Glycosyltransferase 30 subfamily.</text>
</comment>
<dbReference type="InterPro" id="IPR038107">
    <property type="entry name" value="Glycos_transf_N_sf"/>
</dbReference>
<reference evidence="7" key="1">
    <citation type="submission" date="2018-06" db="EMBL/GenBank/DDBJ databases">
        <authorList>
            <person name="Zhirakovskaya E."/>
        </authorList>
    </citation>
    <scope>NUCLEOTIDE SEQUENCE</scope>
</reference>
<organism evidence="7">
    <name type="scientific">hydrothermal vent metagenome</name>
    <dbReference type="NCBI Taxonomy" id="652676"/>
    <lineage>
        <taxon>unclassified sequences</taxon>
        <taxon>metagenomes</taxon>
        <taxon>ecological metagenomes</taxon>
    </lineage>
</organism>
<evidence type="ECO:0000256" key="3">
    <source>
        <dbReference type="ARBA" id="ARBA00022679"/>
    </source>
</evidence>
<dbReference type="FunFam" id="3.40.50.2000:FF:000032">
    <property type="entry name" value="3-deoxy-D-manno-octulosonic acid transferase"/>
    <property type="match status" value="1"/>
</dbReference>
<dbReference type="GO" id="GO:0005886">
    <property type="term" value="C:plasma membrane"/>
    <property type="evidence" value="ECO:0007669"/>
    <property type="project" value="TreeGrafter"/>
</dbReference>
<dbReference type="Gene3D" id="3.40.50.11720">
    <property type="entry name" value="3-Deoxy-D-manno-octulosonic-acid transferase, N-terminal domain"/>
    <property type="match status" value="1"/>
</dbReference>
<name>A0A3B0T8W5_9ZZZZ</name>
<evidence type="ECO:0000256" key="2">
    <source>
        <dbReference type="ARBA" id="ARBA00012621"/>
    </source>
</evidence>
<evidence type="ECO:0000313" key="7">
    <source>
        <dbReference type="EMBL" id="VAW03436.1"/>
    </source>
</evidence>
<evidence type="ECO:0000256" key="1">
    <source>
        <dbReference type="ARBA" id="ARBA00006380"/>
    </source>
</evidence>
<dbReference type="PANTHER" id="PTHR42755:SF1">
    <property type="entry name" value="3-DEOXY-D-MANNO-OCTULOSONIC ACID TRANSFERASE, MITOCHONDRIAL-RELATED"/>
    <property type="match status" value="1"/>
</dbReference>
<evidence type="ECO:0000259" key="6">
    <source>
        <dbReference type="Pfam" id="PF04413"/>
    </source>
</evidence>
<dbReference type="InterPro" id="IPR007507">
    <property type="entry name" value="Glycos_transf_N"/>
</dbReference>
<dbReference type="EC" id="2.4.99.12" evidence="2"/>
<dbReference type="Gene3D" id="3.40.50.2000">
    <property type="entry name" value="Glycogen Phosphorylase B"/>
    <property type="match status" value="1"/>
</dbReference>
<evidence type="ECO:0000256" key="4">
    <source>
        <dbReference type="ARBA" id="ARBA00031445"/>
    </source>
</evidence>
<keyword evidence="7" id="KW-0328">Glycosyltransferase</keyword>
<feature type="domain" description="3-deoxy-D-manno-octulosonic-acid transferase N-terminal" evidence="6">
    <location>
        <begin position="38"/>
        <end position="211"/>
    </location>
</feature>
<dbReference type="Pfam" id="PF04413">
    <property type="entry name" value="Glycos_transf_N"/>
    <property type="match status" value="1"/>
</dbReference>
<dbReference type="InterPro" id="IPR039901">
    <property type="entry name" value="Kdotransferase"/>
</dbReference>
<keyword evidence="3 7" id="KW-0808">Transferase</keyword>
<proteinExistence type="inferred from homology"/>
<protein>
    <recommendedName>
        <fullName evidence="2">lipid IVA 3-deoxy-D-manno-octulosonic acid transferase</fullName>
        <ecNumber evidence="2">2.4.99.12</ecNumber>
    </recommendedName>
    <alternativeName>
        <fullName evidence="4">Lipid IV(A) 3-deoxy-D-manno-octulosonic acid transferase</fullName>
    </alternativeName>
</protein>